<gene>
    <name evidence="2" type="ORF">NDM98_22480</name>
</gene>
<organism evidence="2 3">
    <name type="scientific">Alkalicoccobacillus plakortidis</name>
    <dbReference type="NCBI Taxonomy" id="444060"/>
    <lineage>
        <taxon>Bacteria</taxon>
        <taxon>Bacillati</taxon>
        <taxon>Bacillota</taxon>
        <taxon>Bacilli</taxon>
        <taxon>Bacillales</taxon>
        <taxon>Bacillaceae</taxon>
        <taxon>Alkalicoccobacillus</taxon>
    </lineage>
</organism>
<keyword evidence="3" id="KW-1185">Reference proteome</keyword>
<evidence type="ECO:0000256" key="1">
    <source>
        <dbReference type="SAM" id="Phobius"/>
    </source>
</evidence>
<dbReference type="RefSeq" id="WP_251611698.1">
    <property type="nucleotide sequence ID" value="NZ_JAMQJY010000007.1"/>
</dbReference>
<keyword evidence="1" id="KW-0812">Transmembrane</keyword>
<sequence>MIRLLKWGAILLFLFVILIPVSIWGYVSYQLNSIENQTIDQLLHEGYFDEEMMAVEGTFKYGLGFTAEVYFKDEPHVNYNYIKRGEEIINSGPYETLEAYSPEPKRFTQ</sequence>
<keyword evidence="1" id="KW-1133">Transmembrane helix</keyword>
<reference evidence="2" key="1">
    <citation type="submission" date="2022-06" db="EMBL/GenBank/DDBJ databases">
        <title>Alkalicoccobacillus porphyridii sp. nov., isolated from a marine red alga, Porphyridium purpureum and reclassification of Shouchella plakortidis and Shouchella gibsonii as Alkalicoccobacillus plakortidis comb. nov. and Alkalicoccobacillus gibsonii comb. nov.</title>
        <authorList>
            <person name="Kim K.H."/>
            <person name="Lee J.K."/>
            <person name="Han D.M."/>
            <person name="Baek J.H."/>
            <person name="Jeon C.O."/>
        </authorList>
    </citation>
    <scope>NUCLEOTIDE SEQUENCE</scope>
    <source>
        <strain evidence="2">DSM 19153</strain>
    </source>
</reference>
<evidence type="ECO:0000313" key="2">
    <source>
        <dbReference type="EMBL" id="MCM2677901.1"/>
    </source>
</evidence>
<evidence type="ECO:0000313" key="3">
    <source>
        <dbReference type="Proteomes" id="UP001203665"/>
    </source>
</evidence>
<protein>
    <submittedName>
        <fullName evidence="2">DUF3139 domain-containing protein</fullName>
    </submittedName>
</protein>
<keyword evidence="1" id="KW-0472">Membrane</keyword>
<accession>A0ABT0XPV2</accession>
<dbReference type="Proteomes" id="UP001203665">
    <property type="component" value="Unassembled WGS sequence"/>
</dbReference>
<feature type="transmembrane region" description="Helical" evidence="1">
    <location>
        <begin position="7"/>
        <end position="27"/>
    </location>
</feature>
<dbReference type="Pfam" id="PF11337">
    <property type="entry name" value="DUF3139"/>
    <property type="match status" value="1"/>
</dbReference>
<dbReference type="InterPro" id="IPR021486">
    <property type="entry name" value="DUF3139"/>
</dbReference>
<dbReference type="EMBL" id="JAMQJY010000007">
    <property type="protein sequence ID" value="MCM2677901.1"/>
    <property type="molecule type" value="Genomic_DNA"/>
</dbReference>
<name>A0ABT0XPV2_9BACI</name>
<comment type="caution">
    <text evidence="2">The sequence shown here is derived from an EMBL/GenBank/DDBJ whole genome shotgun (WGS) entry which is preliminary data.</text>
</comment>
<proteinExistence type="predicted"/>